<dbReference type="GO" id="GO:0000155">
    <property type="term" value="F:phosphorelay sensor kinase activity"/>
    <property type="evidence" value="ECO:0007669"/>
    <property type="project" value="InterPro"/>
</dbReference>
<dbReference type="InterPro" id="IPR036097">
    <property type="entry name" value="HisK_dim/P_sf"/>
</dbReference>
<dbReference type="RefSeq" id="WP_202856539.1">
    <property type="nucleotide sequence ID" value="NZ_JAEUGD010000042.1"/>
</dbReference>
<keyword evidence="4" id="KW-0597">Phosphoprotein</keyword>
<evidence type="ECO:0000256" key="8">
    <source>
        <dbReference type="PROSITE-ProRule" id="PRU00339"/>
    </source>
</evidence>
<name>A0A937FW05_9BACT</name>
<evidence type="ECO:0000256" key="3">
    <source>
        <dbReference type="ARBA" id="ARBA00012438"/>
    </source>
</evidence>
<dbReference type="InterPro" id="IPR003594">
    <property type="entry name" value="HATPase_dom"/>
</dbReference>
<dbReference type="SMART" id="SM00388">
    <property type="entry name" value="HisKA"/>
    <property type="match status" value="1"/>
</dbReference>
<keyword evidence="9" id="KW-0812">Transmembrane</keyword>
<dbReference type="PANTHER" id="PTHR43711:SF1">
    <property type="entry name" value="HISTIDINE KINASE 1"/>
    <property type="match status" value="1"/>
</dbReference>
<dbReference type="Proteomes" id="UP000614216">
    <property type="component" value="Unassembled WGS sequence"/>
</dbReference>
<reference evidence="12" key="1">
    <citation type="submission" date="2021-01" db="EMBL/GenBank/DDBJ databases">
        <title>Fulvivirga kasyanovii gen. nov., sp nov., a novel member of the phylum Bacteroidetes isolated from seawater in a mussel farm.</title>
        <authorList>
            <person name="Zhao L.-H."/>
            <person name="Wang Z.-J."/>
        </authorList>
    </citation>
    <scope>NUCLEOTIDE SEQUENCE</scope>
    <source>
        <strain evidence="12">29W222</strain>
    </source>
</reference>
<dbReference type="InterPro" id="IPR003661">
    <property type="entry name" value="HisK_dim/P_dom"/>
</dbReference>
<dbReference type="InterPro" id="IPR050736">
    <property type="entry name" value="Sensor_HK_Regulatory"/>
</dbReference>
<dbReference type="PROSITE" id="PS50109">
    <property type="entry name" value="HIS_KIN"/>
    <property type="match status" value="1"/>
</dbReference>
<evidence type="ECO:0000256" key="7">
    <source>
        <dbReference type="ARBA" id="ARBA00023012"/>
    </source>
</evidence>
<evidence type="ECO:0000313" key="13">
    <source>
        <dbReference type="Proteomes" id="UP000614216"/>
    </source>
</evidence>
<feature type="repeat" description="TPR" evidence="8">
    <location>
        <begin position="165"/>
        <end position="198"/>
    </location>
</feature>
<comment type="subcellular location">
    <subcellularLocation>
        <location evidence="2">Membrane</location>
    </subcellularLocation>
</comment>
<dbReference type="InterPro" id="IPR005467">
    <property type="entry name" value="His_kinase_dom"/>
</dbReference>
<dbReference type="SMART" id="SM00387">
    <property type="entry name" value="HATPase_c"/>
    <property type="match status" value="1"/>
</dbReference>
<keyword evidence="9" id="KW-0472">Membrane</keyword>
<comment type="caution">
    <text evidence="12">The sequence shown here is derived from an EMBL/GenBank/DDBJ whole genome shotgun (WGS) entry which is preliminary data.</text>
</comment>
<accession>A0A937FW05</accession>
<protein>
    <recommendedName>
        <fullName evidence="3">histidine kinase</fullName>
        <ecNumber evidence="3">2.7.13.3</ecNumber>
    </recommendedName>
</protein>
<evidence type="ECO:0000256" key="6">
    <source>
        <dbReference type="ARBA" id="ARBA00022777"/>
    </source>
</evidence>
<evidence type="ECO:0000256" key="5">
    <source>
        <dbReference type="ARBA" id="ARBA00022679"/>
    </source>
</evidence>
<dbReference type="InterPro" id="IPR036890">
    <property type="entry name" value="HATPase_C_sf"/>
</dbReference>
<evidence type="ECO:0000256" key="1">
    <source>
        <dbReference type="ARBA" id="ARBA00000085"/>
    </source>
</evidence>
<dbReference type="SUPFAM" id="SSF47384">
    <property type="entry name" value="Homodimeric domain of signal transducing histidine kinase"/>
    <property type="match status" value="1"/>
</dbReference>
<evidence type="ECO:0000256" key="4">
    <source>
        <dbReference type="ARBA" id="ARBA00022553"/>
    </source>
</evidence>
<feature type="transmembrane region" description="Helical" evidence="9">
    <location>
        <begin position="362"/>
        <end position="385"/>
    </location>
</feature>
<comment type="catalytic activity">
    <reaction evidence="1">
        <text>ATP + protein L-histidine = ADP + protein N-phospho-L-histidine.</text>
        <dbReference type="EC" id="2.7.13.3"/>
    </reaction>
</comment>
<dbReference type="InterPro" id="IPR003660">
    <property type="entry name" value="HAMP_dom"/>
</dbReference>
<keyword evidence="9" id="KW-1133">Transmembrane helix</keyword>
<evidence type="ECO:0000259" key="10">
    <source>
        <dbReference type="PROSITE" id="PS50109"/>
    </source>
</evidence>
<dbReference type="Gene3D" id="1.25.40.10">
    <property type="entry name" value="Tetratricopeptide repeat domain"/>
    <property type="match status" value="1"/>
</dbReference>
<dbReference type="Pfam" id="PF02518">
    <property type="entry name" value="HATPase_c"/>
    <property type="match status" value="1"/>
</dbReference>
<dbReference type="InterPro" id="IPR004358">
    <property type="entry name" value="Sig_transdc_His_kin-like_C"/>
</dbReference>
<dbReference type="Pfam" id="PF00512">
    <property type="entry name" value="HisKA"/>
    <property type="match status" value="1"/>
</dbReference>
<dbReference type="Gene3D" id="3.30.565.10">
    <property type="entry name" value="Histidine kinase-like ATPase, C-terminal domain"/>
    <property type="match status" value="1"/>
</dbReference>
<dbReference type="SMART" id="SM00028">
    <property type="entry name" value="TPR"/>
    <property type="match status" value="4"/>
</dbReference>
<organism evidence="12 13">
    <name type="scientific">Fulvivirga marina</name>
    <dbReference type="NCBI Taxonomy" id="2494733"/>
    <lineage>
        <taxon>Bacteria</taxon>
        <taxon>Pseudomonadati</taxon>
        <taxon>Bacteroidota</taxon>
        <taxon>Cytophagia</taxon>
        <taxon>Cytophagales</taxon>
        <taxon>Fulvivirgaceae</taxon>
        <taxon>Fulvivirga</taxon>
    </lineage>
</organism>
<dbReference type="AlphaFoldDB" id="A0A937FW05"/>
<keyword evidence="7" id="KW-0902">Two-component regulatory system</keyword>
<dbReference type="PANTHER" id="PTHR43711">
    <property type="entry name" value="TWO-COMPONENT HISTIDINE KINASE"/>
    <property type="match status" value="1"/>
</dbReference>
<dbReference type="SUPFAM" id="SSF55874">
    <property type="entry name" value="ATPase domain of HSP90 chaperone/DNA topoisomerase II/histidine kinase"/>
    <property type="match status" value="1"/>
</dbReference>
<keyword evidence="13" id="KW-1185">Reference proteome</keyword>
<feature type="domain" description="HAMP" evidence="11">
    <location>
        <begin position="443"/>
        <end position="472"/>
    </location>
</feature>
<keyword evidence="5" id="KW-0808">Transferase</keyword>
<dbReference type="PROSITE" id="PS50885">
    <property type="entry name" value="HAMP"/>
    <property type="match status" value="1"/>
</dbReference>
<dbReference type="CDD" id="cd00082">
    <property type="entry name" value="HisKA"/>
    <property type="match status" value="1"/>
</dbReference>
<evidence type="ECO:0000259" key="11">
    <source>
        <dbReference type="PROSITE" id="PS50885"/>
    </source>
</evidence>
<dbReference type="GO" id="GO:0016020">
    <property type="term" value="C:membrane"/>
    <property type="evidence" value="ECO:0007669"/>
    <property type="project" value="UniProtKB-SubCell"/>
</dbReference>
<dbReference type="PROSITE" id="PS50005">
    <property type="entry name" value="TPR"/>
    <property type="match status" value="1"/>
</dbReference>
<sequence length="653" mass="73456">MSRRTGKVMIVLLMPLWISVPIVAQDASLIDSLKVKLDQSADTAHIDILFLLSIKYQHFKPDSAMYFARQALKESQSIDYFKGQGDALISIGRLKRDKGNYSEALEDLFRSLKIYKSISDSSQIGNALNDISIVYAYSKDYDQSLVYFNEALDIFRKTGNEKGESQALNNIGLIYLEKNDLEQAETYMLRSLAIKKIRNDLPDISSGYANLGSIMAQAGEKEKALQYYLQANDLFLKTNNKTGLASNYIAVAGLELDAGNIEQANIYAQEALATAESIDSKPFIEESSALLVGIAEVKEDYNTAFKYLKINSAVRDSLYNETNSRHLEELKAKFNEEENLREIALLKKDQEIQKANIRQKDIFAYALIAVTFLSLIILALVYVAYRTNRKKREMLAFKNEKIRSQREDLRRLNQDKDQLFSIISHDIKGPLNSLRGFSHLLIHHVDKISPDEIREMGAQINQSLENLNELLDNLLAWSTRQSGQGKLRIEEININDLIHKNIELYSLTAASKQIRLVDNTEGDVIALADYNSVHTILRNLISNSLKFSYPNSDIVIGAMQYQDHVSVTVKDEGVGMSEAVVSELFNLSKQKSQKGTSNERGTGFGLILCQQLVTENNGTISVKSEVRRGSEFTFTLPVPNSHKVSHNTMGSEA</sequence>
<dbReference type="EC" id="2.7.13.3" evidence="3"/>
<dbReference type="SUPFAM" id="SSF48452">
    <property type="entry name" value="TPR-like"/>
    <property type="match status" value="2"/>
</dbReference>
<keyword evidence="8" id="KW-0802">TPR repeat</keyword>
<dbReference type="PRINTS" id="PR00344">
    <property type="entry name" value="BCTRLSENSOR"/>
</dbReference>
<proteinExistence type="predicted"/>
<evidence type="ECO:0000313" key="12">
    <source>
        <dbReference type="EMBL" id="MBL6447009.1"/>
    </source>
</evidence>
<dbReference type="EMBL" id="JAEUGD010000042">
    <property type="protein sequence ID" value="MBL6447009.1"/>
    <property type="molecule type" value="Genomic_DNA"/>
</dbReference>
<dbReference type="Gene3D" id="1.10.287.130">
    <property type="match status" value="1"/>
</dbReference>
<dbReference type="Pfam" id="PF13424">
    <property type="entry name" value="TPR_12"/>
    <property type="match status" value="1"/>
</dbReference>
<dbReference type="InterPro" id="IPR019734">
    <property type="entry name" value="TPR_rpt"/>
</dbReference>
<gene>
    <name evidence="12" type="ORF">JMN32_11860</name>
</gene>
<evidence type="ECO:0000256" key="9">
    <source>
        <dbReference type="SAM" id="Phobius"/>
    </source>
</evidence>
<evidence type="ECO:0000256" key="2">
    <source>
        <dbReference type="ARBA" id="ARBA00004370"/>
    </source>
</evidence>
<keyword evidence="6 12" id="KW-0418">Kinase</keyword>
<feature type="domain" description="Histidine kinase" evidence="10">
    <location>
        <begin position="422"/>
        <end position="640"/>
    </location>
</feature>
<dbReference type="InterPro" id="IPR011990">
    <property type="entry name" value="TPR-like_helical_dom_sf"/>
</dbReference>